<dbReference type="Proteomes" id="UP000054691">
    <property type="component" value="Unassembled WGS sequence"/>
</dbReference>
<dbReference type="EMBL" id="LNYE01000029">
    <property type="protein sequence ID" value="KTD05821.1"/>
    <property type="molecule type" value="Genomic_DNA"/>
</dbReference>
<dbReference type="AlphaFoldDB" id="A0A378J5G4"/>
<evidence type="ECO:0000313" key="1">
    <source>
        <dbReference type="EMBL" id="KTD05821.1"/>
    </source>
</evidence>
<gene>
    <name evidence="1" type="ORF">Lgra_2598</name>
    <name evidence="2" type="ORF">NCTC12388_00550</name>
</gene>
<dbReference type="RefSeq" id="WP_058499710.1">
    <property type="nucleotide sequence ID" value="NZ_CAAAHW010000002.1"/>
</dbReference>
<sequence>MVNVNYEDRAILFVDILGWTEALKRKSANEIHCILSPFIQQGNEHNEHRCEEIRQRVADDDGLSSNPLYMSVQVSFFSDCFVCSMPSEFASQLCNRASHIIRDFLSAGFLVRGGLSAGKLYHKDQIVFGPALLRAYEIEHKEAIFPRVIIDSLLINCLNEDFDEPVILKDQLGNYVVDPFPIIFRLSDAILTDNYKIDNIIEVINSHIKNAENSKVRDLWRFQAALCNLSLKKYGNREIRRRNRLKRISG</sequence>
<evidence type="ECO:0000313" key="3">
    <source>
        <dbReference type="Proteomes" id="UP000054691"/>
    </source>
</evidence>
<dbReference type="Proteomes" id="UP000254476">
    <property type="component" value="Unassembled WGS sequence"/>
</dbReference>
<evidence type="ECO:0008006" key="5">
    <source>
        <dbReference type="Google" id="ProtNLM"/>
    </source>
</evidence>
<name>A0A378J5G4_9GAMM</name>
<evidence type="ECO:0000313" key="4">
    <source>
        <dbReference type="Proteomes" id="UP000254476"/>
    </source>
</evidence>
<dbReference type="OrthoDB" id="9181325at2"/>
<evidence type="ECO:0000313" key="2">
    <source>
        <dbReference type="EMBL" id="STX42167.1"/>
    </source>
</evidence>
<organism evidence="2 4">
    <name type="scientific">Legionella gratiana</name>
    <dbReference type="NCBI Taxonomy" id="45066"/>
    <lineage>
        <taxon>Bacteria</taxon>
        <taxon>Pseudomonadati</taxon>
        <taxon>Pseudomonadota</taxon>
        <taxon>Gammaproteobacteria</taxon>
        <taxon>Legionellales</taxon>
        <taxon>Legionellaceae</taxon>
        <taxon>Legionella</taxon>
    </lineage>
</organism>
<accession>A0A378J5G4</accession>
<dbReference type="STRING" id="45066.Lgra_2598"/>
<keyword evidence="3" id="KW-1185">Reference proteome</keyword>
<reference evidence="2 4" key="2">
    <citation type="submission" date="2018-06" db="EMBL/GenBank/DDBJ databases">
        <authorList>
            <consortium name="Pathogen Informatics"/>
            <person name="Doyle S."/>
        </authorList>
    </citation>
    <scope>NUCLEOTIDE SEQUENCE [LARGE SCALE GENOMIC DNA]</scope>
    <source>
        <strain evidence="2 4">NCTC12388</strain>
    </source>
</reference>
<reference evidence="1 3" key="1">
    <citation type="submission" date="2015-11" db="EMBL/GenBank/DDBJ databases">
        <title>Genomic analysis of 38 Legionella species identifies large and diverse effector repertoires.</title>
        <authorList>
            <person name="Burstein D."/>
            <person name="Amaro F."/>
            <person name="Zusman T."/>
            <person name="Lifshitz Z."/>
            <person name="Cohen O."/>
            <person name="Gilbert J.A."/>
            <person name="Pupko T."/>
            <person name="Shuman H.A."/>
            <person name="Segal G."/>
        </authorList>
    </citation>
    <scope>NUCLEOTIDE SEQUENCE [LARGE SCALE GENOMIC DNA]</scope>
    <source>
        <strain evidence="1 3">Lyon 8420412</strain>
    </source>
</reference>
<dbReference type="EMBL" id="UGOB01000001">
    <property type="protein sequence ID" value="STX42167.1"/>
    <property type="molecule type" value="Genomic_DNA"/>
</dbReference>
<proteinExistence type="predicted"/>
<protein>
    <recommendedName>
        <fullName evidence="5">Guanylate cyclase domain-containing protein</fullName>
    </recommendedName>
</protein>